<dbReference type="GO" id="GO:0004503">
    <property type="term" value="F:tyrosinase activity"/>
    <property type="evidence" value="ECO:0007669"/>
    <property type="project" value="UniProtKB-EC"/>
</dbReference>
<feature type="domain" description="Tyrosinase copper-binding" evidence="8">
    <location>
        <begin position="359"/>
        <end position="370"/>
    </location>
</feature>
<evidence type="ECO:0000256" key="5">
    <source>
        <dbReference type="ARBA" id="ARBA00023101"/>
    </source>
</evidence>
<organism evidence="9 10">
    <name type="scientific">Microdochium bolleyi</name>
    <dbReference type="NCBI Taxonomy" id="196109"/>
    <lineage>
        <taxon>Eukaryota</taxon>
        <taxon>Fungi</taxon>
        <taxon>Dikarya</taxon>
        <taxon>Ascomycota</taxon>
        <taxon>Pezizomycotina</taxon>
        <taxon>Sordariomycetes</taxon>
        <taxon>Xylariomycetidae</taxon>
        <taxon>Xylariales</taxon>
        <taxon>Microdochiaceae</taxon>
        <taxon>Microdochium</taxon>
    </lineage>
</organism>
<reference evidence="10" key="1">
    <citation type="submission" date="2016-02" db="EMBL/GenBank/DDBJ databases">
        <title>Draft genome sequence of Microdochium bolleyi, a fungal endophyte of beachgrass.</title>
        <authorList>
            <consortium name="DOE Joint Genome Institute"/>
            <person name="David A.S."/>
            <person name="May G."/>
            <person name="Haridas S."/>
            <person name="Lim J."/>
            <person name="Wang M."/>
            <person name="Labutti K."/>
            <person name="Lipzen A."/>
            <person name="Barry K."/>
            <person name="Grigoriev I.V."/>
        </authorList>
    </citation>
    <scope>NUCLEOTIDE SEQUENCE [LARGE SCALE GENOMIC DNA]</scope>
    <source>
        <strain evidence="10">J235TASD1</strain>
    </source>
</reference>
<protein>
    <recommendedName>
        <fullName evidence="2">tyrosinase</fullName>
        <ecNumber evidence="2">1.14.18.1</ecNumber>
    </recommendedName>
</protein>
<dbReference type="InterPro" id="IPR002227">
    <property type="entry name" value="Tyrosinase_Cu-bd"/>
</dbReference>
<evidence type="ECO:0000256" key="3">
    <source>
        <dbReference type="ARBA" id="ARBA00022723"/>
    </source>
</evidence>
<evidence type="ECO:0000256" key="7">
    <source>
        <dbReference type="ARBA" id="ARBA00048881"/>
    </source>
</evidence>
<keyword evidence="5" id="KW-0470">Melanin biosynthesis</keyword>
<evidence type="ECO:0000256" key="1">
    <source>
        <dbReference type="ARBA" id="ARBA00009928"/>
    </source>
</evidence>
<comment type="catalytic activity">
    <reaction evidence="6">
        <text>2 L-dopa + O2 = 2 L-dopaquinone + 2 H2O</text>
        <dbReference type="Rhea" id="RHEA:34287"/>
        <dbReference type="ChEBI" id="CHEBI:15377"/>
        <dbReference type="ChEBI" id="CHEBI:15379"/>
        <dbReference type="ChEBI" id="CHEBI:57504"/>
        <dbReference type="ChEBI" id="CHEBI:57924"/>
        <dbReference type="EC" id="1.14.18.1"/>
    </reaction>
</comment>
<name>A0A136IUL0_9PEZI</name>
<dbReference type="PANTHER" id="PTHR11474">
    <property type="entry name" value="TYROSINASE FAMILY MEMBER"/>
    <property type="match status" value="1"/>
</dbReference>
<dbReference type="InParanoid" id="A0A136IUL0"/>
<keyword evidence="4" id="KW-0186">Copper</keyword>
<dbReference type="AlphaFoldDB" id="A0A136IUL0"/>
<dbReference type="GO" id="GO:0046872">
    <property type="term" value="F:metal ion binding"/>
    <property type="evidence" value="ECO:0007669"/>
    <property type="project" value="UniProtKB-KW"/>
</dbReference>
<comment type="catalytic activity">
    <reaction evidence="7">
        <text>L-tyrosine + O2 = L-dopaquinone + H2O</text>
        <dbReference type="Rhea" id="RHEA:18117"/>
        <dbReference type="ChEBI" id="CHEBI:15377"/>
        <dbReference type="ChEBI" id="CHEBI:15379"/>
        <dbReference type="ChEBI" id="CHEBI:57924"/>
        <dbReference type="ChEBI" id="CHEBI:58315"/>
        <dbReference type="EC" id="1.14.18.1"/>
    </reaction>
</comment>
<keyword evidence="3" id="KW-0479">Metal-binding</keyword>
<proteinExistence type="inferred from homology"/>
<dbReference type="PROSITE" id="PS00498">
    <property type="entry name" value="TYROSINASE_2"/>
    <property type="match status" value="1"/>
</dbReference>
<accession>A0A136IUL0</accession>
<dbReference type="PANTHER" id="PTHR11474:SF76">
    <property type="entry name" value="SHKT DOMAIN-CONTAINING PROTEIN"/>
    <property type="match status" value="1"/>
</dbReference>
<keyword evidence="10" id="KW-1185">Reference proteome</keyword>
<dbReference type="EC" id="1.14.18.1" evidence="2"/>
<dbReference type="InterPro" id="IPR050316">
    <property type="entry name" value="Tyrosinase/Hemocyanin"/>
</dbReference>
<evidence type="ECO:0000259" key="8">
    <source>
        <dbReference type="PROSITE" id="PS00498"/>
    </source>
</evidence>
<evidence type="ECO:0000256" key="2">
    <source>
        <dbReference type="ARBA" id="ARBA00011906"/>
    </source>
</evidence>
<dbReference type="PRINTS" id="PR00092">
    <property type="entry name" value="TYROSINASE"/>
</dbReference>
<dbReference type="EMBL" id="KQ964257">
    <property type="protein sequence ID" value="KXJ88670.1"/>
    <property type="molecule type" value="Genomic_DNA"/>
</dbReference>
<dbReference type="Proteomes" id="UP000070501">
    <property type="component" value="Unassembled WGS sequence"/>
</dbReference>
<dbReference type="GO" id="GO:0042438">
    <property type="term" value="P:melanin biosynthetic process"/>
    <property type="evidence" value="ECO:0007669"/>
    <property type="project" value="UniProtKB-KW"/>
</dbReference>
<evidence type="ECO:0000313" key="9">
    <source>
        <dbReference type="EMBL" id="KXJ88670.1"/>
    </source>
</evidence>
<dbReference type="SUPFAM" id="SSF48056">
    <property type="entry name" value="Di-copper centre-containing domain"/>
    <property type="match status" value="1"/>
</dbReference>
<dbReference type="Pfam" id="PF00264">
    <property type="entry name" value="Tyrosinase"/>
    <property type="match status" value="1"/>
</dbReference>
<evidence type="ECO:0000313" key="10">
    <source>
        <dbReference type="Proteomes" id="UP000070501"/>
    </source>
</evidence>
<evidence type="ECO:0000256" key="4">
    <source>
        <dbReference type="ARBA" id="ARBA00023008"/>
    </source>
</evidence>
<dbReference type="InterPro" id="IPR008922">
    <property type="entry name" value="Di-copper_centre_dom_sf"/>
</dbReference>
<gene>
    <name evidence="9" type="ORF">Micbo1qcDRAFT_150590</name>
</gene>
<comment type="similarity">
    <text evidence="1">Belongs to the tyrosinase family.</text>
</comment>
<sequence>MFARAAASPEPHRTPNWSDDILPMMTEPHWVSGDPKTTGQSWIGAMKYYGVGGWRLDSYDDVKARAVSIYQHVRTKTMPITRDPRDFWPDDVVETFRLWANAGCPKDASDTPSPQMLIPKPVEPRDEFSVRRDIMSLTKEELARYQAKLDDVLQVGVLGSPWQKLGVLHAYWCLHYQEATFLWHRAYLLYVEKLIGMPIPYWNGYAAETADPTSPYAGIPPMFFEETYVHPDDGSVRPNPLKYALALEGKSKSGQSQFVTRSPTLVNGPSDPDWDRKIGLFNTYHGQLQHCLEQKTYTSDGTAEEFGRPWANIPTFSDDQLDELYQFRFDFDGLFEQVHDNFHGWVGPDMADNTYTANDPIFLSYHANMDRLAGIFMDAHPSSQVTSSYPLQPFVDNGTAVSYDDPRRWRYTTVGDMAKDTRSLGYMYGAPVCADLPLPKSAAERRHMAVTPAGGRAITVPAQVLDRAKQLDSTAATNGDEKPSRENRVPYVIFANVGCTTSSYRVDVFTQAAKPPLIASLDNEDYIGEVTRIGMGPGVASMGAPDNKARRACRQPSATRVLSAKNVWYKKKQAGKEGDLERVQIVVTDLATGQAVSKEEYGKMSGFEPRVVWLPESTP</sequence>
<dbReference type="Gene3D" id="1.10.1280.10">
    <property type="entry name" value="Di-copper center containing domain from catechol oxidase"/>
    <property type="match status" value="1"/>
</dbReference>
<evidence type="ECO:0000256" key="6">
    <source>
        <dbReference type="ARBA" id="ARBA00048233"/>
    </source>
</evidence>
<dbReference type="OrthoDB" id="3942365at2759"/>
<dbReference type="STRING" id="196109.A0A136IUL0"/>